<dbReference type="Gene3D" id="3.40.1350.140">
    <property type="entry name" value="MepB-like"/>
    <property type="match status" value="1"/>
</dbReference>
<accession>A0A841EN82</accession>
<dbReference type="InterPro" id="IPR011235">
    <property type="entry name" value="MepB-like"/>
</dbReference>
<dbReference type="EMBL" id="JACHKT010000023">
    <property type="protein sequence ID" value="MBB6004366.1"/>
    <property type="molecule type" value="Genomic_DNA"/>
</dbReference>
<dbReference type="Proteomes" id="UP000524404">
    <property type="component" value="Unassembled WGS sequence"/>
</dbReference>
<protein>
    <recommendedName>
        <fullName evidence="3">MepB protein</fullName>
    </recommendedName>
</protein>
<sequence>METDNTLTLPTLFYSELKVVKELVYDKCGLDLTNLKQHSESAAYGACSFKLNGKEIQFRVSKITPTKTGQFVAIWKRNKDGITAPYNTTDDLDFIIITSKSGDNFGQFIFPKSVLAEHGILTNDGKEGKRGIRVYPPWDLATNKQAVKTQSWQLKYFLPINENNQYSVLKDIFNI</sequence>
<dbReference type="RefSeq" id="WP_184135321.1">
    <property type="nucleotide sequence ID" value="NZ_JACHKT010000023.1"/>
</dbReference>
<comment type="caution">
    <text evidence="1">The sequence shown here is derived from an EMBL/GenBank/DDBJ whole genome shotgun (WGS) entry which is preliminary data.</text>
</comment>
<organism evidence="1 2">
    <name type="scientific">Arcicella rosea</name>
    <dbReference type="NCBI Taxonomy" id="502909"/>
    <lineage>
        <taxon>Bacteria</taxon>
        <taxon>Pseudomonadati</taxon>
        <taxon>Bacteroidota</taxon>
        <taxon>Cytophagia</taxon>
        <taxon>Cytophagales</taxon>
        <taxon>Flectobacillaceae</taxon>
        <taxon>Arcicella</taxon>
    </lineage>
</organism>
<evidence type="ECO:0000313" key="1">
    <source>
        <dbReference type="EMBL" id="MBB6004366.1"/>
    </source>
</evidence>
<name>A0A841EN82_9BACT</name>
<dbReference type="InterPro" id="IPR038231">
    <property type="entry name" value="MepB-like_sf"/>
</dbReference>
<dbReference type="PIRSF" id="PIRSF032285">
    <property type="entry name" value="UCP032285"/>
    <property type="match status" value="1"/>
</dbReference>
<gene>
    <name evidence="1" type="ORF">HNP25_003029</name>
</gene>
<dbReference type="AlphaFoldDB" id="A0A841EN82"/>
<proteinExistence type="predicted"/>
<reference evidence="1 2" key="1">
    <citation type="submission" date="2020-08" db="EMBL/GenBank/DDBJ databases">
        <title>Functional genomics of gut bacteria from endangered species of beetles.</title>
        <authorList>
            <person name="Carlos-Shanley C."/>
        </authorList>
    </citation>
    <scope>NUCLEOTIDE SEQUENCE [LARGE SCALE GENOMIC DNA]</scope>
    <source>
        <strain evidence="1 2">S00070</strain>
    </source>
</reference>
<dbReference type="Pfam" id="PF08877">
    <property type="entry name" value="MepB-like"/>
    <property type="match status" value="1"/>
</dbReference>
<evidence type="ECO:0000313" key="2">
    <source>
        <dbReference type="Proteomes" id="UP000524404"/>
    </source>
</evidence>
<evidence type="ECO:0008006" key="3">
    <source>
        <dbReference type="Google" id="ProtNLM"/>
    </source>
</evidence>
<keyword evidence="2" id="KW-1185">Reference proteome</keyword>